<comment type="caution">
    <text evidence="8">The sequence shown here is derived from an EMBL/GenBank/DDBJ whole genome shotgun (WGS) entry which is preliminary data.</text>
</comment>
<dbReference type="PANTHER" id="PTHR42789:SF1">
    <property type="entry name" value="D-ISOMER SPECIFIC 2-HYDROXYACID DEHYDROGENASE FAMILY PROTEIN (AFU_ORTHOLOGUE AFUA_6G10090)"/>
    <property type="match status" value="1"/>
</dbReference>
<evidence type="ECO:0000256" key="3">
    <source>
        <dbReference type="ARBA" id="ARBA00023002"/>
    </source>
</evidence>
<dbReference type="InterPro" id="IPR050857">
    <property type="entry name" value="D-2-hydroxyacid_DH"/>
</dbReference>
<evidence type="ECO:0000313" key="9">
    <source>
        <dbReference type="Proteomes" id="UP000323274"/>
    </source>
</evidence>
<keyword evidence="4" id="KW-0520">NAD</keyword>
<dbReference type="PANTHER" id="PTHR42789">
    <property type="entry name" value="D-ISOMER SPECIFIC 2-HYDROXYACID DEHYDROGENASE FAMILY PROTEIN (AFU_ORTHOLOGUE AFUA_6G10090)"/>
    <property type="match status" value="1"/>
</dbReference>
<dbReference type="Pfam" id="PF02826">
    <property type="entry name" value="2-Hacid_dh_C"/>
    <property type="match status" value="1"/>
</dbReference>
<gene>
    <name evidence="8" type="ORF">LCIT_13740</name>
</gene>
<dbReference type="GO" id="GO:0016616">
    <property type="term" value="F:oxidoreductase activity, acting on the CH-OH group of donors, NAD or NADP as acceptor"/>
    <property type="evidence" value="ECO:0007669"/>
    <property type="project" value="InterPro"/>
</dbReference>
<dbReference type="SUPFAM" id="SSF52283">
    <property type="entry name" value="Formate/glycerate dehydrogenase catalytic domain-like"/>
    <property type="match status" value="1"/>
</dbReference>
<evidence type="ECO:0000259" key="7">
    <source>
        <dbReference type="Pfam" id="PF02826"/>
    </source>
</evidence>
<evidence type="ECO:0008006" key="10">
    <source>
        <dbReference type="Google" id="ProtNLM"/>
    </source>
</evidence>
<dbReference type="InterPro" id="IPR036291">
    <property type="entry name" value="NAD(P)-bd_dom_sf"/>
</dbReference>
<proteinExistence type="inferred from homology"/>
<dbReference type="AlphaFoldDB" id="A0A5A5U2B5"/>
<dbReference type="FunFam" id="3.40.50.720:FF:000203">
    <property type="entry name" value="D-3-phosphoglycerate dehydrogenase (SerA)"/>
    <property type="match status" value="1"/>
</dbReference>
<dbReference type="EMBL" id="BJJW01000008">
    <property type="protein sequence ID" value="GDZ84132.1"/>
    <property type="molecule type" value="Genomic_DNA"/>
</dbReference>
<dbReference type="PROSITE" id="PS00065">
    <property type="entry name" value="D_2_HYDROXYACID_DH_1"/>
    <property type="match status" value="1"/>
</dbReference>
<evidence type="ECO:0000259" key="6">
    <source>
        <dbReference type="Pfam" id="PF00389"/>
    </source>
</evidence>
<dbReference type="CDD" id="cd12172">
    <property type="entry name" value="PGDH_like_2"/>
    <property type="match status" value="1"/>
</dbReference>
<dbReference type="GO" id="GO:0051287">
    <property type="term" value="F:NAD binding"/>
    <property type="evidence" value="ECO:0007669"/>
    <property type="project" value="InterPro"/>
</dbReference>
<reference evidence="8 9" key="1">
    <citation type="submission" date="2019-04" db="EMBL/GenBank/DDBJ databases">
        <title>A pseudo-fructophilic Leuconostoc citreum strain F192-5 isolated from peel of satsuma mandarin: the first report for isolation and characterization of strain-dependent fructophilic-like characteristics.</title>
        <authorList>
            <person name="Maeno S."/>
            <person name="Tanizawa Y."/>
            <person name="Kajikawa A."/>
            <person name="Kanesaki Y."/>
            <person name="Kubota E."/>
            <person name="Arita M."/>
            <person name="Leon D."/>
            <person name="Endo A."/>
        </authorList>
    </citation>
    <scope>NUCLEOTIDE SEQUENCE [LARGE SCALE GENOMIC DNA]</scope>
    <source>
        <strain evidence="8 9">F192-5</strain>
    </source>
</reference>
<name>A0A5A5U2B5_LEUCI</name>
<keyword evidence="2" id="KW-0028">Amino-acid biosynthesis</keyword>
<dbReference type="PROSITE" id="PS00671">
    <property type="entry name" value="D_2_HYDROXYACID_DH_3"/>
    <property type="match status" value="1"/>
</dbReference>
<protein>
    <recommendedName>
        <fullName evidence="10">3-phosphoglycerate dehydrogenase</fullName>
    </recommendedName>
</protein>
<dbReference type="Gene3D" id="3.40.50.720">
    <property type="entry name" value="NAD(P)-binding Rossmann-like Domain"/>
    <property type="match status" value="2"/>
</dbReference>
<dbReference type="Proteomes" id="UP000323274">
    <property type="component" value="Unassembled WGS sequence"/>
</dbReference>
<dbReference type="InterPro" id="IPR006139">
    <property type="entry name" value="D-isomer_2_OHA_DH_cat_dom"/>
</dbReference>
<dbReference type="InterPro" id="IPR029752">
    <property type="entry name" value="D-isomer_DH_CS1"/>
</dbReference>
<comment type="similarity">
    <text evidence="1 5">Belongs to the D-isomer specific 2-hydroxyacid dehydrogenase family.</text>
</comment>
<dbReference type="RefSeq" id="WP_149334526.1">
    <property type="nucleotide sequence ID" value="NZ_BJJW01000008.1"/>
</dbReference>
<dbReference type="InterPro" id="IPR006140">
    <property type="entry name" value="D-isomer_DH_NAD-bd"/>
</dbReference>
<dbReference type="SUPFAM" id="SSF51735">
    <property type="entry name" value="NAD(P)-binding Rossmann-fold domains"/>
    <property type="match status" value="1"/>
</dbReference>
<dbReference type="InterPro" id="IPR029753">
    <property type="entry name" value="D-isomer_DH_CS"/>
</dbReference>
<accession>A0A5A5U2B5</accession>
<sequence>MTKKVYLPDDIPAVGKDILTAAGFEVIVGTGRQREIMKKEGAEANAVLIGTQTFDEDIMRAMPNLQVIARNGVGYDAVDIAAATRRSIYVVNTPKALSSSVAETAVAELLAISKNLYQNAKAIHEDNWGYRKQHPGRDVAGKTVGILGFGRIGQQVAEKLSGFGLHVIAFDPFAKSTDTVTIVDREMVFKKSDYVMIHLPAMPETIHSIGKTEFDMMKNDAYLINMARGNIIVTSDLVAALKNHDIAGAALDVFEEEPLPVSDPLVALDNVLLTPHIASNTVETKERMAIDAAHDIVRVLMGDQPISSVNQI</sequence>
<keyword evidence="3 5" id="KW-0560">Oxidoreductase</keyword>
<evidence type="ECO:0000256" key="2">
    <source>
        <dbReference type="ARBA" id="ARBA00022605"/>
    </source>
</evidence>
<evidence type="ECO:0000313" key="8">
    <source>
        <dbReference type="EMBL" id="GDZ84132.1"/>
    </source>
</evidence>
<evidence type="ECO:0000256" key="4">
    <source>
        <dbReference type="ARBA" id="ARBA00023027"/>
    </source>
</evidence>
<feature type="domain" description="D-isomer specific 2-hydroxyacid dehydrogenase catalytic" evidence="6">
    <location>
        <begin position="9"/>
        <end position="310"/>
    </location>
</feature>
<organism evidence="8 9">
    <name type="scientific">Leuconostoc citreum</name>
    <dbReference type="NCBI Taxonomy" id="33964"/>
    <lineage>
        <taxon>Bacteria</taxon>
        <taxon>Bacillati</taxon>
        <taxon>Bacillota</taxon>
        <taxon>Bacilli</taxon>
        <taxon>Lactobacillales</taxon>
        <taxon>Lactobacillaceae</taxon>
        <taxon>Leuconostoc</taxon>
    </lineage>
</organism>
<evidence type="ECO:0000256" key="1">
    <source>
        <dbReference type="ARBA" id="ARBA00005854"/>
    </source>
</evidence>
<evidence type="ECO:0000256" key="5">
    <source>
        <dbReference type="RuleBase" id="RU003719"/>
    </source>
</evidence>
<dbReference type="Pfam" id="PF00389">
    <property type="entry name" value="2-Hacid_dh"/>
    <property type="match status" value="1"/>
</dbReference>
<feature type="domain" description="D-isomer specific 2-hydroxyacid dehydrogenase NAD-binding" evidence="7">
    <location>
        <begin position="107"/>
        <end position="278"/>
    </location>
</feature>
<dbReference type="GO" id="GO:0008652">
    <property type="term" value="P:amino acid biosynthetic process"/>
    <property type="evidence" value="ECO:0007669"/>
    <property type="project" value="UniProtKB-KW"/>
</dbReference>